<reference evidence="2 3" key="1">
    <citation type="submission" date="2015-03" db="EMBL/GenBank/DDBJ databases">
        <title>Genome assembly of Sandaracinus amylolyticus DSM 53668.</title>
        <authorList>
            <person name="Sharma G."/>
            <person name="Subramanian S."/>
        </authorList>
    </citation>
    <scope>NUCLEOTIDE SEQUENCE [LARGE SCALE GENOMIC DNA]</scope>
    <source>
        <strain evidence="2 3">DSM 53668</strain>
    </source>
</reference>
<evidence type="ECO:0000313" key="3">
    <source>
        <dbReference type="Proteomes" id="UP000034883"/>
    </source>
</evidence>
<proteinExistence type="predicted"/>
<organism evidence="2 3">
    <name type="scientific">Sandaracinus amylolyticus</name>
    <dbReference type="NCBI Taxonomy" id="927083"/>
    <lineage>
        <taxon>Bacteria</taxon>
        <taxon>Pseudomonadati</taxon>
        <taxon>Myxococcota</taxon>
        <taxon>Polyangia</taxon>
        <taxon>Polyangiales</taxon>
        <taxon>Sandaracinaceae</taxon>
        <taxon>Sandaracinus</taxon>
    </lineage>
</organism>
<dbReference type="KEGG" id="samy:DB32_008827"/>
<gene>
    <name evidence="2" type="ORF">DB32_008827</name>
</gene>
<feature type="region of interest" description="Disordered" evidence="1">
    <location>
        <begin position="55"/>
        <end position="77"/>
    </location>
</feature>
<name>A0A0F6YN05_9BACT</name>
<feature type="region of interest" description="Disordered" evidence="1">
    <location>
        <begin position="1"/>
        <end position="32"/>
    </location>
</feature>
<feature type="compositionally biased region" description="Basic and acidic residues" evidence="1">
    <location>
        <begin position="55"/>
        <end position="64"/>
    </location>
</feature>
<dbReference type="EMBL" id="CP011125">
    <property type="protein sequence ID" value="AKF11678.1"/>
    <property type="molecule type" value="Genomic_DNA"/>
</dbReference>
<dbReference type="Proteomes" id="UP000034883">
    <property type="component" value="Chromosome"/>
</dbReference>
<keyword evidence="3" id="KW-1185">Reference proteome</keyword>
<evidence type="ECO:0000256" key="1">
    <source>
        <dbReference type="SAM" id="MobiDB-lite"/>
    </source>
</evidence>
<evidence type="ECO:0000313" key="2">
    <source>
        <dbReference type="EMBL" id="AKF11678.1"/>
    </source>
</evidence>
<sequence length="77" mass="8017">MSTRAVGASGGRPASGSLATSRESDASCGSAGDVAHAESSIIVAHHRRIAGAHCEHRASRDLSHLRRAASQPRWRSS</sequence>
<dbReference type="STRING" id="927083.DB32_008827"/>
<dbReference type="AlphaFoldDB" id="A0A0F6YN05"/>
<accession>A0A0F6YN05</accession>
<protein>
    <submittedName>
        <fullName evidence="2">Uncharacterized protein</fullName>
    </submittedName>
</protein>